<name>A0A318ZKM0_9EURO</name>
<dbReference type="InterPro" id="IPR051826">
    <property type="entry name" value="E3_ubiquitin-ligase_domain"/>
</dbReference>
<feature type="transmembrane region" description="Helical" evidence="3">
    <location>
        <begin position="228"/>
        <end position="253"/>
    </location>
</feature>
<keyword evidence="6" id="KW-1185">Reference proteome</keyword>
<evidence type="ECO:0000256" key="1">
    <source>
        <dbReference type="PROSITE-ProRule" id="PRU00175"/>
    </source>
</evidence>
<dbReference type="OrthoDB" id="21204at2759"/>
<dbReference type="AlphaFoldDB" id="A0A318ZKM0"/>
<dbReference type="GeneID" id="37078680"/>
<evidence type="ECO:0000313" key="5">
    <source>
        <dbReference type="EMBL" id="PYH44330.1"/>
    </source>
</evidence>
<dbReference type="RefSeq" id="XP_025430312.1">
    <property type="nucleotide sequence ID" value="XM_025577451.1"/>
</dbReference>
<proteinExistence type="predicted"/>
<keyword evidence="1" id="KW-0479">Metal-binding</keyword>
<keyword evidence="1" id="KW-0862">Zinc</keyword>
<dbReference type="SMART" id="SM00184">
    <property type="entry name" value="RING"/>
    <property type="match status" value="1"/>
</dbReference>
<evidence type="ECO:0000313" key="6">
    <source>
        <dbReference type="Proteomes" id="UP000248349"/>
    </source>
</evidence>
<dbReference type="InterPro" id="IPR001841">
    <property type="entry name" value="Znf_RING"/>
</dbReference>
<feature type="domain" description="RING-type" evidence="4">
    <location>
        <begin position="387"/>
        <end position="430"/>
    </location>
</feature>
<feature type="compositionally biased region" description="Basic and acidic residues" evidence="2">
    <location>
        <begin position="347"/>
        <end position="363"/>
    </location>
</feature>
<dbReference type="PANTHER" id="PTHR22765">
    <property type="entry name" value="RING FINGER AND PROTEASE ASSOCIATED DOMAIN-CONTAINING"/>
    <property type="match status" value="1"/>
</dbReference>
<dbReference type="Pfam" id="PF13639">
    <property type="entry name" value="zf-RING_2"/>
    <property type="match status" value="1"/>
</dbReference>
<keyword evidence="1" id="KW-0863">Zinc-finger</keyword>
<dbReference type="SUPFAM" id="SSF57850">
    <property type="entry name" value="RING/U-box"/>
    <property type="match status" value="1"/>
</dbReference>
<dbReference type="InterPro" id="IPR013083">
    <property type="entry name" value="Znf_RING/FYVE/PHD"/>
</dbReference>
<dbReference type="Gene3D" id="3.30.40.10">
    <property type="entry name" value="Zinc/RING finger domain, C3HC4 (zinc finger)"/>
    <property type="match status" value="1"/>
</dbReference>
<dbReference type="GO" id="GO:0061630">
    <property type="term" value="F:ubiquitin protein ligase activity"/>
    <property type="evidence" value="ECO:0007669"/>
    <property type="project" value="TreeGrafter"/>
</dbReference>
<keyword evidence="3" id="KW-1133">Transmembrane helix</keyword>
<dbReference type="PANTHER" id="PTHR22765:SF413">
    <property type="entry name" value="FINGER DOMAIN PROTEIN, PUTATIVE (AFU_ORTHOLOGUE AFUA_1G04600)-RELATED"/>
    <property type="match status" value="1"/>
</dbReference>
<evidence type="ECO:0000259" key="4">
    <source>
        <dbReference type="PROSITE" id="PS50089"/>
    </source>
</evidence>
<keyword evidence="3" id="KW-0472">Membrane</keyword>
<evidence type="ECO:0000256" key="2">
    <source>
        <dbReference type="SAM" id="MobiDB-lite"/>
    </source>
</evidence>
<reference evidence="5 6" key="1">
    <citation type="submission" date="2016-12" db="EMBL/GenBank/DDBJ databases">
        <title>The genomes of Aspergillus section Nigri reveals drivers in fungal speciation.</title>
        <authorList>
            <consortium name="DOE Joint Genome Institute"/>
            <person name="Vesth T.C."/>
            <person name="Nybo J."/>
            <person name="Theobald S."/>
            <person name="Brandl J."/>
            <person name="Frisvad J.C."/>
            <person name="Nielsen K.F."/>
            <person name="Lyhne E.K."/>
            <person name="Kogle M.E."/>
            <person name="Kuo A."/>
            <person name="Riley R."/>
            <person name="Clum A."/>
            <person name="Nolan M."/>
            <person name="Lipzen A."/>
            <person name="Salamov A."/>
            <person name="Henrissat B."/>
            <person name="Wiebenga A."/>
            <person name="De Vries R.P."/>
            <person name="Grigoriev I.V."/>
            <person name="Mortensen U.H."/>
            <person name="Andersen M.R."/>
            <person name="Baker S.E."/>
        </authorList>
    </citation>
    <scope>NUCLEOTIDE SEQUENCE [LARGE SCALE GENOMIC DNA]</scope>
    <source>
        <strain evidence="5 6">JOP 1030-1</strain>
    </source>
</reference>
<dbReference type="STRING" id="1450539.A0A318ZKM0"/>
<dbReference type="EMBL" id="KZ821238">
    <property type="protein sequence ID" value="PYH44330.1"/>
    <property type="molecule type" value="Genomic_DNA"/>
</dbReference>
<dbReference type="GO" id="GO:0005737">
    <property type="term" value="C:cytoplasm"/>
    <property type="evidence" value="ECO:0007669"/>
    <property type="project" value="TreeGrafter"/>
</dbReference>
<protein>
    <recommendedName>
        <fullName evidence="4">RING-type domain-containing protein</fullName>
    </recommendedName>
</protein>
<organism evidence="5 6">
    <name type="scientific">Aspergillus saccharolyticus JOP 1030-1</name>
    <dbReference type="NCBI Taxonomy" id="1450539"/>
    <lineage>
        <taxon>Eukaryota</taxon>
        <taxon>Fungi</taxon>
        <taxon>Dikarya</taxon>
        <taxon>Ascomycota</taxon>
        <taxon>Pezizomycotina</taxon>
        <taxon>Eurotiomycetes</taxon>
        <taxon>Eurotiomycetidae</taxon>
        <taxon>Eurotiales</taxon>
        <taxon>Aspergillaceae</taxon>
        <taxon>Aspergillus</taxon>
        <taxon>Aspergillus subgen. Circumdati</taxon>
    </lineage>
</organism>
<accession>A0A318ZKM0</accession>
<evidence type="ECO:0000256" key="3">
    <source>
        <dbReference type="SAM" id="Phobius"/>
    </source>
</evidence>
<dbReference type="PROSITE" id="PS50089">
    <property type="entry name" value="ZF_RING_2"/>
    <property type="match status" value="1"/>
</dbReference>
<sequence length="448" mass="49158">MSSRTLRKRLWRLQTGPIGNNAAKSLTTFTEVFFANPGQASNATPSVNDSAAFSLKLDHTVQTLSSKGAPSKGPIEGFLFVPSLDAADPCNNATAKYVPANVTRLDEITALGNRKIGLAPWISVDCTQAFLSASREAGTDALVFYQPHSDDSEPPPPSDQVWSLGDGDDWKGTNKYPVYAIPGPAGVTLMEKLSLYGTVNDPAGGFQSDYQLVSVIDIENSSQTMPSLWGFILAILGTILVLSVILLLFYQLVQRRHRQTLQRRLENGDIDPEQVAMHQLRVPQDYLNSMPIYVYRIEGADNHEIQEHPASHAHSATMGSAETIVVKAEHPDTPPQYSSETIIIKPEPARVKQEDRASIHSTRDSGFSGRMSGRWRENRLSRSQTTCAICLDDYVPGETTVRELPCGHIFHPECIDIALTQSSSLCPLCKTSVLPVERFPAPDYTLGH</sequence>
<dbReference type="Proteomes" id="UP000248349">
    <property type="component" value="Unassembled WGS sequence"/>
</dbReference>
<keyword evidence="3" id="KW-0812">Transmembrane</keyword>
<dbReference type="GO" id="GO:0006511">
    <property type="term" value="P:ubiquitin-dependent protein catabolic process"/>
    <property type="evidence" value="ECO:0007669"/>
    <property type="project" value="TreeGrafter"/>
</dbReference>
<dbReference type="GO" id="GO:0008270">
    <property type="term" value="F:zinc ion binding"/>
    <property type="evidence" value="ECO:0007669"/>
    <property type="project" value="UniProtKB-KW"/>
</dbReference>
<gene>
    <name evidence="5" type="ORF">BP01DRAFT_383819</name>
</gene>
<feature type="region of interest" description="Disordered" evidence="2">
    <location>
        <begin position="330"/>
        <end position="372"/>
    </location>
</feature>
<dbReference type="CDD" id="cd16454">
    <property type="entry name" value="RING-H2_PA-TM-RING"/>
    <property type="match status" value="1"/>
</dbReference>